<accession>A0A6V8KJW0</accession>
<feature type="chain" id="PRO_5038591210" description="ABC transporter substrate-binding protein" evidence="2">
    <location>
        <begin position="25"/>
        <end position="341"/>
    </location>
</feature>
<dbReference type="PROSITE" id="PS51257">
    <property type="entry name" value="PROKAR_LIPOPROTEIN"/>
    <property type="match status" value="1"/>
</dbReference>
<evidence type="ECO:0000256" key="2">
    <source>
        <dbReference type="SAM" id="SignalP"/>
    </source>
</evidence>
<dbReference type="CDD" id="cd13576">
    <property type="entry name" value="PBP2_BugD_Asp"/>
    <property type="match status" value="1"/>
</dbReference>
<keyword evidence="2" id="KW-0732">Signal</keyword>
<dbReference type="Gene3D" id="3.40.190.10">
    <property type="entry name" value="Periplasmic binding protein-like II"/>
    <property type="match status" value="1"/>
</dbReference>
<dbReference type="AlphaFoldDB" id="A0A6V8KJW0"/>
<dbReference type="InterPro" id="IPR042100">
    <property type="entry name" value="Bug_dom1"/>
</dbReference>
<dbReference type="SUPFAM" id="SSF53850">
    <property type="entry name" value="Periplasmic binding protein-like II"/>
    <property type="match status" value="1"/>
</dbReference>
<feature type="signal peptide" evidence="2">
    <location>
        <begin position="1"/>
        <end position="24"/>
    </location>
</feature>
<comment type="caution">
    <text evidence="3">The sequence shown here is derived from an EMBL/GenBank/DDBJ whole genome shotgun (WGS) entry which is preliminary data.</text>
</comment>
<dbReference type="Pfam" id="PF03401">
    <property type="entry name" value="TctC"/>
    <property type="match status" value="1"/>
</dbReference>
<organism evidence="3 4">
    <name type="scientific">Phytohabitans houttuyneae</name>
    <dbReference type="NCBI Taxonomy" id="1076126"/>
    <lineage>
        <taxon>Bacteria</taxon>
        <taxon>Bacillati</taxon>
        <taxon>Actinomycetota</taxon>
        <taxon>Actinomycetes</taxon>
        <taxon>Micromonosporales</taxon>
        <taxon>Micromonosporaceae</taxon>
    </lineage>
</organism>
<evidence type="ECO:0000313" key="3">
    <source>
        <dbReference type="EMBL" id="GFJ82276.1"/>
    </source>
</evidence>
<sequence length="341" mass="35138">MSSTIRRHGAARAIAAIATVSLVAACSDGGGSSDGGGTAEGYPDQNITIVVPFSAGGPTDTVTRMIAEPMAKELGGKIVVQNVEGAGGTVGAGEVARADPDGYTVLMHHIGMSTAPALYKNLDYKPLEDFEMVGLVTEVPMTIVARKDFEPSTLQELVTYVKANSGKVTLANAGIGAASHLCGLLFQSAAGVKLQEVPYEGTGPALTDLVGGQVDFMCDQTTNTSGQISAGKVKAYAVTTPERVKSLPDLPTTAEAGMPALQVSVWHGLYVPKGTSQEVVQKLSDALKKALADQGVVDQMAKLGTAPVPAEDATPQAHRAHLDEQLKTWAKIIADAGVGVS</sequence>
<dbReference type="PANTHER" id="PTHR42928:SF5">
    <property type="entry name" value="BLR1237 PROTEIN"/>
    <property type="match status" value="1"/>
</dbReference>
<reference evidence="3 4" key="2">
    <citation type="submission" date="2020-03" db="EMBL/GenBank/DDBJ databases">
        <authorList>
            <person name="Ichikawa N."/>
            <person name="Kimura A."/>
            <person name="Kitahashi Y."/>
            <person name="Uohara A."/>
        </authorList>
    </citation>
    <scope>NUCLEOTIDE SEQUENCE [LARGE SCALE GENOMIC DNA]</scope>
    <source>
        <strain evidence="3 4">NBRC 108639</strain>
    </source>
</reference>
<dbReference type="RefSeq" id="WP_173062562.1">
    <property type="nucleotide sequence ID" value="NZ_BAABGO010000016.1"/>
</dbReference>
<evidence type="ECO:0000313" key="4">
    <source>
        <dbReference type="Proteomes" id="UP000482800"/>
    </source>
</evidence>
<name>A0A6V8KJW0_9ACTN</name>
<dbReference type="PIRSF" id="PIRSF017082">
    <property type="entry name" value="YflP"/>
    <property type="match status" value="1"/>
</dbReference>
<dbReference type="InterPro" id="IPR005064">
    <property type="entry name" value="BUG"/>
</dbReference>
<comment type="similarity">
    <text evidence="1">Belongs to the UPF0065 (bug) family.</text>
</comment>
<dbReference type="Gene3D" id="3.40.190.150">
    <property type="entry name" value="Bordetella uptake gene, domain 1"/>
    <property type="match status" value="1"/>
</dbReference>
<protein>
    <recommendedName>
        <fullName evidence="5">ABC transporter substrate-binding protein</fullName>
    </recommendedName>
</protein>
<dbReference type="Proteomes" id="UP000482800">
    <property type="component" value="Unassembled WGS sequence"/>
</dbReference>
<keyword evidence="4" id="KW-1185">Reference proteome</keyword>
<evidence type="ECO:0008006" key="5">
    <source>
        <dbReference type="Google" id="ProtNLM"/>
    </source>
</evidence>
<proteinExistence type="inferred from homology"/>
<gene>
    <name evidence="3" type="ORF">Phou_064560</name>
</gene>
<evidence type="ECO:0000256" key="1">
    <source>
        <dbReference type="ARBA" id="ARBA00006987"/>
    </source>
</evidence>
<dbReference type="EMBL" id="BLPF01000002">
    <property type="protein sequence ID" value="GFJ82276.1"/>
    <property type="molecule type" value="Genomic_DNA"/>
</dbReference>
<reference evidence="3 4" key="1">
    <citation type="submission" date="2020-03" db="EMBL/GenBank/DDBJ databases">
        <title>Whole genome shotgun sequence of Phytohabitans houttuyneae NBRC 108639.</title>
        <authorList>
            <person name="Komaki H."/>
            <person name="Tamura T."/>
        </authorList>
    </citation>
    <scope>NUCLEOTIDE SEQUENCE [LARGE SCALE GENOMIC DNA]</scope>
    <source>
        <strain evidence="3 4">NBRC 108639</strain>
    </source>
</reference>
<dbReference type="PANTHER" id="PTHR42928">
    <property type="entry name" value="TRICARBOXYLATE-BINDING PROTEIN"/>
    <property type="match status" value="1"/>
</dbReference>